<dbReference type="GeneID" id="77928189"/>
<gene>
    <name evidence="2" type="primary">90</name>
    <name evidence="2" type="ORF">SEA_MUNTAHA_90</name>
</gene>
<protein>
    <submittedName>
        <fullName evidence="2">Uncharacterized protein</fullName>
    </submittedName>
</protein>
<evidence type="ECO:0000313" key="2">
    <source>
        <dbReference type="EMBL" id="QIN94641.1"/>
    </source>
</evidence>
<dbReference type="Proteomes" id="UP000503454">
    <property type="component" value="Segment"/>
</dbReference>
<feature type="transmembrane region" description="Helical" evidence="1">
    <location>
        <begin position="12"/>
        <end position="31"/>
    </location>
</feature>
<reference evidence="2 3" key="1">
    <citation type="submission" date="2020-02" db="EMBL/GenBank/DDBJ databases">
        <authorList>
            <person name="Yaqubi I.B."/>
            <person name="Almaguer A.N."/>
            <person name="Torres S.A."/>
            <person name="Nayek S."/>
            <person name="Bhuiyan S."/>
            <person name="Hughes L.E."/>
            <person name="Garlena R.A."/>
            <person name="Russell D.A."/>
            <person name="Pope W.H."/>
            <person name="Jacobs-Sera D."/>
            <person name="Hatfull G.F."/>
        </authorList>
    </citation>
    <scope>NUCLEOTIDE SEQUENCE [LARGE SCALE GENOMIC DNA]</scope>
</reference>
<accession>A0A6G8R387</accession>
<dbReference type="EMBL" id="MT024872">
    <property type="protein sequence ID" value="QIN94641.1"/>
    <property type="molecule type" value="Genomic_DNA"/>
</dbReference>
<evidence type="ECO:0000256" key="1">
    <source>
        <dbReference type="SAM" id="Phobius"/>
    </source>
</evidence>
<name>A0A6G8R387_9CAUD</name>
<keyword evidence="3" id="KW-1185">Reference proteome</keyword>
<keyword evidence="1" id="KW-0812">Transmembrane</keyword>
<evidence type="ECO:0000313" key="3">
    <source>
        <dbReference type="Proteomes" id="UP000503454"/>
    </source>
</evidence>
<dbReference type="RefSeq" id="YP_010652397.1">
    <property type="nucleotide sequence ID" value="NC_070786.1"/>
</dbReference>
<keyword evidence="1" id="KW-1133">Transmembrane helix</keyword>
<keyword evidence="1" id="KW-0472">Membrane</keyword>
<sequence length="40" mass="4764">MLDFQIEEVQIMSMKTLAKSIVASALFRRLLAKWRARRVR</sequence>
<proteinExistence type="predicted"/>
<dbReference type="KEGG" id="vg:77928189"/>
<organism evidence="2 3">
    <name type="scientific">Streptomyces phage Muntaha</name>
    <dbReference type="NCBI Taxonomy" id="2713269"/>
    <lineage>
        <taxon>Viruses</taxon>
        <taxon>Duplodnaviria</taxon>
        <taxon>Heunggongvirae</taxon>
        <taxon>Uroviricota</taxon>
        <taxon>Caudoviricetes</taxon>
        <taxon>Stanwilliamsviridae</taxon>
        <taxon>Loccivirinae</taxon>
        <taxon>Wakandavirus</taxon>
        <taxon>Wakandavirus muntaha</taxon>
    </lineage>
</organism>